<feature type="domain" description="Cytidyltransferase-like" evidence="9">
    <location>
        <begin position="6"/>
        <end position="126"/>
    </location>
</feature>
<evidence type="ECO:0000256" key="8">
    <source>
        <dbReference type="ARBA" id="ARBA00029346"/>
    </source>
</evidence>
<dbReference type="GO" id="GO:0015937">
    <property type="term" value="P:coenzyme A biosynthetic process"/>
    <property type="evidence" value="ECO:0007669"/>
    <property type="project" value="UniProtKB-KW"/>
</dbReference>
<dbReference type="InterPro" id="IPR014729">
    <property type="entry name" value="Rossmann-like_a/b/a_fold"/>
</dbReference>
<reference evidence="11" key="4">
    <citation type="submission" date="2019-09" db="EMBL/GenBank/DDBJ databases">
        <title>Co-occurence of chitin degradation, pigmentation and bioactivity in marine Pseudoalteromonas.</title>
        <authorList>
            <person name="Sonnenschein E.C."/>
            <person name="Bech P.K."/>
        </authorList>
    </citation>
    <scope>NUCLEOTIDE SEQUENCE</scope>
    <source>
        <strain evidence="11">S2897</strain>
    </source>
</reference>
<dbReference type="Proteomes" id="UP000033664">
    <property type="component" value="Unassembled WGS sequence"/>
</dbReference>
<keyword evidence="5 10" id="KW-0548">Nucleotidyltransferase</keyword>
<reference evidence="13" key="3">
    <citation type="submission" date="2019-06" db="EMBL/GenBank/DDBJ databases">
        <title>Co-occurence of chitin degradation, pigmentation and bioactivity in marine Pseudoalteromonas.</title>
        <authorList>
            <person name="Sonnenschein E.C."/>
            <person name="Bech P.K."/>
        </authorList>
    </citation>
    <scope>NUCLEOTIDE SEQUENCE [LARGE SCALE GENOMIC DNA]</scope>
    <source>
        <strain evidence="13">S2897</strain>
    </source>
</reference>
<evidence type="ECO:0000256" key="1">
    <source>
        <dbReference type="ARBA" id="ARBA00012392"/>
    </source>
</evidence>
<keyword evidence="7" id="KW-0173">Coenzyme A biosynthesis</keyword>
<dbReference type="Proteomes" id="UP000305874">
    <property type="component" value="Unassembled WGS sequence"/>
</dbReference>
<dbReference type="NCBIfam" id="TIGR00125">
    <property type="entry name" value="cyt_tran_rel"/>
    <property type="match status" value="1"/>
</dbReference>
<comment type="caution">
    <text evidence="10">The sequence shown here is derived from an EMBL/GenBank/DDBJ whole genome shotgun (WGS) entry which is preliminary data.</text>
</comment>
<evidence type="ECO:0000256" key="4">
    <source>
        <dbReference type="ARBA" id="ARBA00022679"/>
    </source>
</evidence>
<keyword evidence="4 10" id="KW-0808">Transferase</keyword>
<dbReference type="EMBL" id="JXXZ01000002">
    <property type="protein sequence ID" value="KJZ01873.1"/>
    <property type="molecule type" value="Genomic_DNA"/>
</dbReference>
<dbReference type="Gene3D" id="3.40.50.620">
    <property type="entry name" value="HUPs"/>
    <property type="match status" value="1"/>
</dbReference>
<evidence type="ECO:0000256" key="5">
    <source>
        <dbReference type="ARBA" id="ARBA00022695"/>
    </source>
</evidence>
<dbReference type="AlphaFoldDB" id="A0A0F4PU81"/>
<name>A0A0F4PU81_9GAMM</name>
<dbReference type="InterPro" id="IPR050385">
    <property type="entry name" value="Archaeal_FAD_synthase"/>
</dbReference>
<dbReference type="PRINTS" id="PR01020">
    <property type="entry name" value="LPSBIOSNTHSS"/>
</dbReference>
<reference evidence="11 13" key="2">
    <citation type="submission" date="2017-12" db="EMBL/GenBank/DDBJ databases">
        <authorList>
            <person name="Paulsen S."/>
            <person name="Gram L.K."/>
        </authorList>
    </citation>
    <scope>NUCLEOTIDE SEQUENCE [LARGE SCALE GENOMIC DNA]</scope>
    <source>
        <strain evidence="11 13">S2897</strain>
    </source>
</reference>
<dbReference type="PANTHER" id="PTHR43793:SF1">
    <property type="entry name" value="FAD SYNTHASE"/>
    <property type="match status" value="1"/>
</dbReference>
<keyword evidence="3" id="KW-0963">Cytoplasm</keyword>
<evidence type="ECO:0000313" key="10">
    <source>
        <dbReference type="EMBL" id="KJZ01873.1"/>
    </source>
</evidence>
<dbReference type="EMBL" id="PNCG01000001">
    <property type="protein sequence ID" value="TMP88882.1"/>
    <property type="molecule type" value="Genomic_DNA"/>
</dbReference>
<evidence type="ECO:0000256" key="7">
    <source>
        <dbReference type="ARBA" id="ARBA00022993"/>
    </source>
</evidence>
<dbReference type="PATRIC" id="fig|151081.8.peg.1721"/>
<reference evidence="10 12" key="1">
    <citation type="journal article" date="2015" name="BMC Genomics">
        <title>Genome mining reveals unlocked bioactive potential of marine Gram-negative bacteria.</title>
        <authorList>
            <person name="Machado H."/>
            <person name="Sonnenschein E.C."/>
            <person name="Melchiorsen J."/>
            <person name="Gram L."/>
        </authorList>
    </citation>
    <scope>NUCLEOTIDE SEQUENCE [LARGE SCALE GENOMIC DNA]</scope>
    <source>
        <strain evidence="10 12">S3137</strain>
    </source>
</reference>
<evidence type="ECO:0000256" key="6">
    <source>
        <dbReference type="ARBA" id="ARBA00022842"/>
    </source>
</evidence>
<evidence type="ECO:0000256" key="3">
    <source>
        <dbReference type="ARBA" id="ARBA00022490"/>
    </source>
</evidence>
<dbReference type="RefSeq" id="WP_045979256.1">
    <property type="nucleotide sequence ID" value="NZ_CP023396.1"/>
</dbReference>
<dbReference type="STRING" id="151081.TW72_02720"/>
<keyword evidence="6" id="KW-0460">Magnesium</keyword>
<organism evidence="10 12">
    <name type="scientific">Pseudoalteromonas ruthenica</name>
    <dbReference type="NCBI Taxonomy" id="151081"/>
    <lineage>
        <taxon>Bacteria</taxon>
        <taxon>Pseudomonadati</taxon>
        <taxon>Pseudomonadota</taxon>
        <taxon>Gammaproteobacteria</taxon>
        <taxon>Alteromonadales</taxon>
        <taxon>Pseudoalteromonadaceae</taxon>
        <taxon>Pseudoalteromonas</taxon>
    </lineage>
</organism>
<evidence type="ECO:0000313" key="13">
    <source>
        <dbReference type="Proteomes" id="UP000305874"/>
    </source>
</evidence>
<gene>
    <name evidence="11" type="ORF">CWC05_00590</name>
    <name evidence="10" type="ORF">TW72_02720</name>
</gene>
<evidence type="ECO:0000259" key="9">
    <source>
        <dbReference type="Pfam" id="PF01467"/>
    </source>
</evidence>
<evidence type="ECO:0000313" key="12">
    <source>
        <dbReference type="Proteomes" id="UP000033664"/>
    </source>
</evidence>
<proteinExistence type="predicted"/>
<evidence type="ECO:0000256" key="2">
    <source>
        <dbReference type="ARBA" id="ARBA00013868"/>
    </source>
</evidence>
<dbReference type="InterPro" id="IPR004821">
    <property type="entry name" value="Cyt_trans-like"/>
</dbReference>
<sequence length="134" mass="15080">MTTKIITFGTFDVFHVGHVNILERAAALGDELIVGVSSDALNVRKKGRAPVYAQADRMNIIAALKCVSDVFLEQSLELKRHYIETYNADMLVMGDDWQGKFDDLKEVCEVVYLPRTPSISTTEIIEVVRQPEFC</sequence>
<dbReference type="OrthoDB" id="9802794at2"/>
<protein>
    <recommendedName>
        <fullName evidence="2">Phosphopantetheine adenylyltransferase</fullName>
        <ecNumber evidence="1">2.7.7.3</ecNumber>
    </recommendedName>
</protein>
<dbReference type="PANTHER" id="PTHR43793">
    <property type="entry name" value="FAD SYNTHASE"/>
    <property type="match status" value="1"/>
</dbReference>
<dbReference type="GO" id="GO:0004595">
    <property type="term" value="F:pantetheine-phosphate adenylyltransferase activity"/>
    <property type="evidence" value="ECO:0007669"/>
    <property type="project" value="UniProtKB-EC"/>
</dbReference>
<dbReference type="SUPFAM" id="SSF52374">
    <property type="entry name" value="Nucleotidylyl transferase"/>
    <property type="match status" value="1"/>
</dbReference>
<evidence type="ECO:0000313" key="11">
    <source>
        <dbReference type="EMBL" id="TMP88882.1"/>
    </source>
</evidence>
<accession>A0A0F4PU81</accession>
<dbReference type="EC" id="2.7.7.3" evidence="1"/>
<keyword evidence="12" id="KW-1185">Reference proteome</keyword>
<dbReference type="eggNOG" id="COG0615">
    <property type="taxonomic scope" value="Bacteria"/>
</dbReference>
<dbReference type="Pfam" id="PF01467">
    <property type="entry name" value="CTP_transf_like"/>
    <property type="match status" value="1"/>
</dbReference>
<dbReference type="GeneID" id="58227399"/>
<dbReference type="InterPro" id="IPR001980">
    <property type="entry name" value="PPAT"/>
</dbReference>
<comment type="catalytic activity">
    <reaction evidence="8">
        <text>(R)-4'-phosphopantetheine + ATP + H(+) = 3'-dephospho-CoA + diphosphate</text>
        <dbReference type="Rhea" id="RHEA:19801"/>
        <dbReference type="ChEBI" id="CHEBI:15378"/>
        <dbReference type="ChEBI" id="CHEBI:30616"/>
        <dbReference type="ChEBI" id="CHEBI:33019"/>
        <dbReference type="ChEBI" id="CHEBI:57328"/>
        <dbReference type="ChEBI" id="CHEBI:61723"/>
        <dbReference type="EC" id="2.7.7.3"/>
    </reaction>
</comment>